<dbReference type="InterPro" id="IPR002321">
    <property type="entry name" value="Cyt_c_II"/>
</dbReference>
<proteinExistence type="predicted"/>
<keyword evidence="6" id="KW-0732">Signal</keyword>
<accession>A0ABU1H0W6</accession>
<keyword evidence="4" id="KW-0249">Electron transport</keyword>
<sequence>MKKTAFFAALIISVVSVPAVAEMSVDDQIETRQSAYQFAAWNGKKIKAWAIEGSEEYSEQDIIAAANAIAAVANSGMGTLFSRDSANDRAENTRLKPNFFNELDNVKNIALSFAQESNELKKVVADGDRDAVAQQFNKVVDTCKSCHDNYRAD</sequence>
<dbReference type="Gene3D" id="1.20.120.10">
    <property type="entry name" value="Cytochrome c/b562"/>
    <property type="match status" value="1"/>
</dbReference>
<dbReference type="PIRSF" id="PIRSF000027">
    <property type="entry name" value="Cytc_c_prime"/>
    <property type="match status" value="1"/>
</dbReference>
<dbReference type="InterPro" id="IPR010980">
    <property type="entry name" value="Cyt_c/b562"/>
</dbReference>
<evidence type="ECO:0000256" key="5">
    <source>
        <dbReference type="ARBA" id="ARBA00023004"/>
    </source>
</evidence>
<comment type="caution">
    <text evidence="7">The sequence shown here is derived from an EMBL/GenBank/DDBJ whole genome shotgun (WGS) entry which is preliminary data.</text>
</comment>
<dbReference type="RefSeq" id="WP_309654787.1">
    <property type="nucleotide sequence ID" value="NZ_JARWAN010000003.1"/>
</dbReference>
<name>A0ABU1H0W6_9GAMM</name>
<keyword evidence="2" id="KW-0349">Heme</keyword>
<reference evidence="7 8" key="1">
    <citation type="submission" date="2023-04" db="EMBL/GenBank/DDBJ databases">
        <title>A long-awaited taxogenomic arrangement of the family Halomonadaceae.</title>
        <authorList>
            <person name="De La Haba R."/>
            <person name="Chuvochina M."/>
            <person name="Wittouck S."/>
            <person name="Arahal D.R."/>
            <person name="Sanchez-Porro C."/>
            <person name="Hugenholtz P."/>
            <person name="Ventosa A."/>
        </authorList>
    </citation>
    <scope>NUCLEOTIDE SEQUENCE [LARGE SCALE GENOMIC DNA]</scope>
    <source>
        <strain evidence="7 8">DSM 21020</strain>
    </source>
</reference>
<dbReference type="EMBL" id="JARWAN010000003">
    <property type="protein sequence ID" value="MDR5897864.1"/>
    <property type="molecule type" value="Genomic_DNA"/>
</dbReference>
<evidence type="ECO:0000256" key="3">
    <source>
        <dbReference type="ARBA" id="ARBA00022723"/>
    </source>
</evidence>
<keyword evidence="5" id="KW-0408">Iron</keyword>
<evidence type="ECO:0000256" key="1">
    <source>
        <dbReference type="ARBA" id="ARBA00022448"/>
    </source>
</evidence>
<dbReference type="SUPFAM" id="SSF47175">
    <property type="entry name" value="Cytochromes"/>
    <property type="match status" value="1"/>
</dbReference>
<gene>
    <name evidence="7" type="ORF">QC823_02485</name>
</gene>
<feature type="chain" id="PRO_5047179007" evidence="6">
    <location>
        <begin position="22"/>
        <end position="153"/>
    </location>
</feature>
<feature type="signal peptide" evidence="6">
    <location>
        <begin position="1"/>
        <end position="21"/>
    </location>
</feature>
<dbReference type="InterPro" id="IPR012127">
    <property type="entry name" value="Cyt_c_prime"/>
</dbReference>
<organism evidence="7 8">
    <name type="scientific">Vreelandella vilamensis</name>
    <dbReference type="NCBI Taxonomy" id="531309"/>
    <lineage>
        <taxon>Bacteria</taxon>
        <taxon>Pseudomonadati</taxon>
        <taxon>Pseudomonadota</taxon>
        <taxon>Gammaproteobacteria</taxon>
        <taxon>Oceanospirillales</taxon>
        <taxon>Halomonadaceae</taxon>
        <taxon>Vreelandella</taxon>
    </lineage>
</organism>
<keyword evidence="3" id="KW-0479">Metal-binding</keyword>
<dbReference type="Pfam" id="PF01322">
    <property type="entry name" value="Cytochrom_C_2"/>
    <property type="match status" value="1"/>
</dbReference>
<evidence type="ECO:0000256" key="4">
    <source>
        <dbReference type="ARBA" id="ARBA00022982"/>
    </source>
</evidence>
<protein>
    <submittedName>
        <fullName evidence="7">Cytochrome c</fullName>
    </submittedName>
</protein>
<keyword evidence="1" id="KW-0813">Transport</keyword>
<evidence type="ECO:0000256" key="6">
    <source>
        <dbReference type="SAM" id="SignalP"/>
    </source>
</evidence>
<dbReference type="Proteomes" id="UP001254564">
    <property type="component" value="Unassembled WGS sequence"/>
</dbReference>
<evidence type="ECO:0000256" key="2">
    <source>
        <dbReference type="ARBA" id="ARBA00022617"/>
    </source>
</evidence>
<evidence type="ECO:0000313" key="7">
    <source>
        <dbReference type="EMBL" id="MDR5897864.1"/>
    </source>
</evidence>
<dbReference type="PROSITE" id="PS51009">
    <property type="entry name" value="CYTCII"/>
    <property type="match status" value="1"/>
</dbReference>
<evidence type="ECO:0000313" key="8">
    <source>
        <dbReference type="Proteomes" id="UP001254564"/>
    </source>
</evidence>
<keyword evidence="8" id="KW-1185">Reference proteome</keyword>